<comment type="subcellular location">
    <subcellularLocation>
        <location evidence="1">Membrane</location>
        <topology evidence="1">Multi-pass membrane protein</topology>
    </subcellularLocation>
</comment>
<feature type="compositionally biased region" description="Basic and acidic residues" evidence="5">
    <location>
        <begin position="248"/>
        <end position="278"/>
    </location>
</feature>
<feature type="transmembrane region" description="Helical" evidence="6">
    <location>
        <begin position="374"/>
        <end position="396"/>
    </location>
</feature>
<dbReference type="SUPFAM" id="SSF103473">
    <property type="entry name" value="MFS general substrate transporter"/>
    <property type="match status" value="1"/>
</dbReference>
<dbReference type="Proteomes" id="UP001370758">
    <property type="component" value="Unassembled WGS sequence"/>
</dbReference>
<keyword evidence="4 6" id="KW-0472">Membrane</keyword>
<dbReference type="GO" id="GO:0005886">
    <property type="term" value="C:plasma membrane"/>
    <property type="evidence" value="ECO:0007669"/>
    <property type="project" value="TreeGrafter"/>
</dbReference>
<evidence type="ECO:0000256" key="4">
    <source>
        <dbReference type="ARBA" id="ARBA00023136"/>
    </source>
</evidence>
<name>A0AAV9WM93_9PEZI</name>
<evidence type="ECO:0000256" key="5">
    <source>
        <dbReference type="SAM" id="MobiDB-lite"/>
    </source>
</evidence>
<dbReference type="PANTHER" id="PTHR23502:SF34">
    <property type="entry name" value="PROTEIN HOL1"/>
    <property type="match status" value="1"/>
</dbReference>
<feature type="transmembrane region" description="Helical" evidence="6">
    <location>
        <begin position="206"/>
        <end position="223"/>
    </location>
</feature>
<proteinExistence type="predicted"/>
<feature type="transmembrane region" description="Helical" evidence="6">
    <location>
        <begin position="484"/>
        <end position="508"/>
    </location>
</feature>
<sequence>MTRAAETGEIPGTERIFEGDQSEILLLPHPTDSPNDPLNWSKKRRYLQAFLVCYYTGLTAATANDAGSTAEPVLNELGISYEIYNDAAGVLFAGIGYFAPFIAALATLYGRRIGYLVSMILGLIGSIWFAKVKGIGDTIGNQLFIGMSESGAETIVQLSLIDIFYSHRIGTALAIYILATSIGTYLGPLIGGYISGGPLGWRWVPWLNAILYAVSFIVFYFGLEETYFDRERYLQYYATDTPGVVIKNEKDASAETTGEKTPAEKTSSDASDPEKKAGVNETTGPPEPLVQRGKDPRIKKTYWESIALITPASNLKGWGTKQYFQRLIQGFRVFAFPAVIYSGLQWGAQDAWLSFYLTTMDDLWYDEPWSYSNYGVALMNVPCLIGAVIGCLYAGPLSDWFCLWMAKKNNGIKEAEYRLWLGLANMIISPAGLLVFGIGSARGWPWPPPYIGLGLIGFGWGCSGDIAMAYLVDCYPDMVIEGMVGVAVINNTLGMTFTFACSPFIAAAGTENSYIIIAVLQFFFAGLTIPMIKWGKSIRKWTAPSYRRFLEIRDGLNRH</sequence>
<dbReference type="Gene3D" id="1.20.1250.20">
    <property type="entry name" value="MFS general substrate transporter like domains"/>
    <property type="match status" value="1"/>
</dbReference>
<keyword evidence="9" id="KW-1185">Reference proteome</keyword>
<dbReference type="Pfam" id="PF07690">
    <property type="entry name" value="MFS_1"/>
    <property type="match status" value="1"/>
</dbReference>
<feature type="transmembrane region" description="Helical" evidence="6">
    <location>
        <begin position="514"/>
        <end position="532"/>
    </location>
</feature>
<feature type="domain" description="Major facilitator superfamily (MFS) profile" evidence="7">
    <location>
        <begin position="45"/>
        <end position="536"/>
    </location>
</feature>
<dbReference type="GO" id="GO:0000324">
    <property type="term" value="C:fungal-type vacuole"/>
    <property type="evidence" value="ECO:0007669"/>
    <property type="project" value="TreeGrafter"/>
</dbReference>
<gene>
    <name evidence="8" type="ORF">TWF481_000251</name>
</gene>
<feature type="region of interest" description="Disordered" evidence="5">
    <location>
        <begin position="248"/>
        <end position="293"/>
    </location>
</feature>
<feature type="transmembrane region" description="Helical" evidence="6">
    <location>
        <begin position="331"/>
        <end position="348"/>
    </location>
</feature>
<evidence type="ECO:0000259" key="7">
    <source>
        <dbReference type="PROSITE" id="PS50850"/>
    </source>
</evidence>
<organism evidence="8 9">
    <name type="scientific">Arthrobotrys musiformis</name>
    <dbReference type="NCBI Taxonomy" id="47236"/>
    <lineage>
        <taxon>Eukaryota</taxon>
        <taxon>Fungi</taxon>
        <taxon>Dikarya</taxon>
        <taxon>Ascomycota</taxon>
        <taxon>Pezizomycotina</taxon>
        <taxon>Orbiliomycetes</taxon>
        <taxon>Orbiliales</taxon>
        <taxon>Orbiliaceae</taxon>
        <taxon>Arthrobotrys</taxon>
    </lineage>
</organism>
<dbReference type="InterPro" id="IPR036259">
    <property type="entry name" value="MFS_trans_sf"/>
</dbReference>
<reference evidence="8 9" key="1">
    <citation type="submission" date="2023-08" db="EMBL/GenBank/DDBJ databases">
        <authorList>
            <person name="Palmer J.M."/>
        </authorList>
    </citation>
    <scope>NUCLEOTIDE SEQUENCE [LARGE SCALE GENOMIC DNA]</scope>
    <source>
        <strain evidence="8 9">TWF481</strain>
    </source>
</reference>
<dbReference type="AlphaFoldDB" id="A0AAV9WM93"/>
<evidence type="ECO:0000256" key="3">
    <source>
        <dbReference type="ARBA" id="ARBA00022989"/>
    </source>
</evidence>
<comment type="caution">
    <text evidence="8">The sequence shown here is derived from an EMBL/GenBank/DDBJ whole genome shotgun (WGS) entry which is preliminary data.</text>
</comment>
<evidence type="ECO:0000256" key="1">
    <source>
        <dbReference type="ARBA" id="ARBA00004141"/>
    </source>
</evidence>
<feature type="transmembrane region" description="Helical" evidence="6">
    <location>
        <begin position="450"/>
        <end position="472"/>
    </location>
</feature>
<dbReference type="InterPro" id="IPR020846">
    <property type="entry name" value="MFS_dom"/>
</dbReference>
<dbReference type="EMBL" id="JAVHJL010000001">
    <property type="protein sequence ID" value="KAK6511331.1"/>
    <property type="molecule type" value="Genomic_DNA"/>
</dbReference>
<feature type="transmembrane region" description="Helical" evidence="6">
    <location>
        <begin position="113"/>
        <end position="130"/>
    </location>
</feature>
<dbReference type="FunFam" id="1.20.1250.20:FF:000224">
    <property type="entry name" value="MFS transporter, putative"/>
    <property type="match status" value="1"/>
</dbReference>
<keyword evidence="2 6" id="KW-0812">Transmembrane</keyword>
<feature type="transmembrane region" description="Helical" evidence="6">
    <location>
        <begin position="173"/>
        <end position="194"/>
    </location>
</feature>
<accession>A0AAV9WM93</accession>
<feature type="transmembrane region" description="Helical" evidence="6">
    <location>
        <begin position="417"/>
        <end position="438"/>
    </location>
</feature>
<evidence type="ECO:0000313" key="9">
    <source>
        <dbReference type="Proteomes" id="UP001370758"/>
    </source>
</evidence>
<dbReference type="PROSITE" id="PS50850">
    <property type="entry name" value="MFS"/>
    <property type="match status" value="1"/>
</dbReference>
<feature type="transmembrane region" description="Helical" evidence="6">
    <location>
        <begin position="83"/>
        <end position="106"/>
    </location>
</feature>
<evidence type="ECO:0000256" key="6">
    <source>
        <dbReference type="SAM" id="Phobius"/>
    </source>
</evidence>
<keyword evidence="3 6" id="KW-1133">Transmembrane helix</keyword>
<protein>
    <recommendedName>
        <fullName evidence="7">Major facilitator superfamily (MFS) profile domain-containing protein</fullName>
    </recommendedName>
</protein>
<dbReference type="PANTHER" id="PTHR23502">
    <property type="entry name" value="MAJOR FACILITATOR SUPERFAMILY"/>
    <property type="match status" value="1"/>
</dbReference>
<evidence type="ECO:0000313" key="8">
    <source>
        <dbReference type="EMBL" id="KAK6511331.1"/>
    </source>
</evidence>
<evidence type="ECO:0000256" key="2">
    <source>
        <dbReference type="ARBA" id="ARBA00022692"/>
    </source>
</evidence>
<dbReference type="GO" id="GO:0022857">
    <property type="term" value="F:transmembrane transporter activity"/>
    <property type="evidence" value="ECO:0007669"/>
    <property type="project" value="InterPro"/>
</dbReference>
<dbReference type="InterPro" id="IPR011701">
    <property type="entry name" value="MFS"/>
</dbReference>